<dbReference type="GO" id="GO:0005524">
    <property type="term" value="F:ATP binding"/>
    <property type="evidence" value="ECO:0007669"/>
    <property type="project" value="UniProtKB-UniRule"/>
</dbReference>
<feature type="binding site" evidence="13">
    <location>
        <position position="39"/>
    </location>
    <ligand>
        <name>ATP</name>
        <dbReference type="ChEBI" id="CHEBI:30616"/>
    </ligand>
</feature>
<dbReference type="GO" id="GO:0004674">
    <property type="term" value="F:protein serine/threonine kinase activity"/>
    <property type="evidence" value="ECO:0007669"/>
    <property type="project" value="UniProtKB-KW"/>
</dbReference>
<dbReference type="Gene3D" id="1.10.510.10">
    <property type="entry name" value="Transferase(Phosphotransferase) domain 1"/>
    <property type="match status" value="1"/>
</dbReference>
<dbReference type="Pfam" id="PF00069">
    <property type="entry name" value="Pkinase"/>
    <property type="match status" value="1"/>
</dbReference>
<keyword evidence="3" id="KW-0963">Cytoplasm</keyword>
<dbReference type="SUPFAM" id="SSF48371">
    <property type="entry name" value="ARM repeat"/>
    <property type="match status" value="1"/>
</dbReference>
<evidence type="ECO:0000256" key="10">
    <source>
        <dbReference type="ARBA" id="ARBA00047899"/>
    </source>
</evidence>
<evidence type="ECO:0000259" key="14">
    <source>
        <dbReference type="PROSITE" id="PS50011"/>
    </source>
</evidence>
<dbReference type="Gene3D" id="1.25.10.10">
    <property type="entry name" value="Leucine-rich Repeat Variant"/>
    <property type="match status" value="2"/>
</dbReference>
<evidence type="ECO:0000256" key="7">
    <source>
        <dbReference type="ARBA" id="ARBA00022777"/>
    </source>
</evidence>
<dbReference type="InterPro" id="IPR008271">
    <property type="entry name" value="Ser/Thr_kinase_AS"/>
</dbReference>
<accession>A0AA88AE78</accession>
<dbReference type="InterPro" id="IPR016024">
    <property type="entry name" value="ARM-type_fold"/>
</dbReference>
<keyword evidence="7" id="KW-0418">Kinase</keyword>
<evidence type="ECO:0000256" key="11">
    <source>
        <dbReference type="ARBA" id="ARBA00048679"/>
    </source>
</evidence>
<evidence type="ECO:0000256" key="8">
    <source>
        <dbReference type="ARBA" id="ARBA00022840"/>
    </source>
</evidence>
<dbReference type="InterPro" id="IPR011989">
    <property type="entry name" value="ARM-like"/>
</dbReference>
<dbReference type="Proteomes" id="UP001187192">
    <property type="component" value="Unassembled WGS sequence"/>
</dbReference>
<name>A0AA88AE78_FICCA</name>
<feature type="domain" description="Protein kinase" evidence="14">
    <location>
        <begin position="6"/>
        <end position="261"/>
    </location>
</feature>
<dbReference type="GO" id="GO:0005856">
    <property type="term" value="C:cytoskeleton"/>
    <property type="evidence" value="ECO:0007669"/>
    <property type="project" value="UniProtKB-SubCell"/>
</dbReference>
<evidence type="ECO:0000256" key="6">
    <source>
        <dbReference type="ARBA" id="ARBA00022741"/>
    </source>
</evidence>
<dbReference type="EC" id="2.7.11.1" evidence="2"/>
<dbReference type="FunFam" id="1.10.510.10:FF:000292">
    <property type="entry name" value="Serine/threonine-protein kinase 36"/>
    <property type="match status" value="1"/>
</dbReference>
<evidence type="ECO:0000256" key="12">
    <source>
        <dbReference type="ARBA" id="ARBA00075375"/>
    </source>
</evidence>
<evidence type="ECO:0000256" key="3">
    <source>
        <dbReference type="ARBA" id="ARBA00022490"/>
    </source>
</evidence>
<dbReference type="PANTHER" id="PTHR22983:SF6">
    <property type="entry name" value="SERINE_THREONINE-PROTEIN KINASE 36"/>
    <property type="match status" value="1"/>
</dbReference>
<protein>
    <recommendedName>
        <fullName evidence="2">non-specific serine/threonine protein kinase</fullName>
        <ecNumber evidence="2">2.7.11.1</ecNumber>
    </recommendedName>
    <alternativeName>
        <fullName evidence="12">Fused homolog</fullName>
    </alternativeName>
</protein>
<dbReference type="FunFam" id="1.25.10.10:FF:000223">
    <property type="entry name" value="Serine/threonine-protein kinase TIO"/>
    <property type="match status" value="1"/>
</dbReference>
<dbReference type="PANTHER" id="PTHR22983">
    <property type="entry name" value="PROTEIN KINASE RELATED"/>
    <property type="match status" value="1"/>
</dbReference>
<dbReference type="PROSITE" id="PS50011">
    <property type="entry name" value="PROTEIN_KINASE_DOM"/>
    <property type="match status" value="1"/>
</dbReference>
<dbReference type="PROSITE" id="PS00107">
    <property type="entry name" value="PROTEIN_KINASE_ATP"/>
    <property type="match status" value="1"/>
</dbReference>
<evidence type="ECO:0000256" key="13">
    <source>
        <dbReference type="PROSITE-ProRule" id="PRU10141"/>
    </source>
</evidence>
<keyword evidence="4" id="KW-0723">Serine/threonine-protein kinase</keyword>
<sequence>MGVENYHVIELVGEGSFGKVYKGRRKYTGQTVAMKFIMKHGKSDKDILNLRQEIEILRKLKHENIIQMLDSFESPQEFCVVTEFAQGELFEILEDDKCLPEEQVQAIAKQLVRALHYLHSNRIIHRDMKPQNILISKGSIVKVEGSGLCDFGFARAMSMNTVVLRSIKGTPLYMAPELVREQPYNHTADLWSLGVILYELFVGQPPFYTNSVYALIRHIVKDPVKYPDNMSPNFKSFLKGLLNKVPQNRLAWPALLEHPFIKETSDETEAMEMCPPTARCDATCNGEGSTSHVIAENSNGLTLEKDALLNVPNSNIGFSSLHEEFPGFSSPSHIKQLGCQTLDRLENNSRTVKGAQMISQDNEALTHVLQPLKRWSNGSQYPCGDQEVLMSHQSLRILSNIVAAGALQSSGLIDQIIHELFVFTAHVVSFKSSELNDLRAKIFSIIKVLVHNRGSRVTSSYLRHWISLTEIFCQIVGCNEDISGKVLYESIACITVMLASVAQGLKACSSSSGPEVISTLTEMLGHILDHAKKSRLVDHLCLCLATSGSSLLTGSSDKLHAACEAFRAIWSLINALEILYMKEKAYQFPLSALQSPLFRLDISDQDRGSLVDTESAKVVDAVTKAFLRSKAVQVALYYCLRQRLEASLCAGIQVLLRCCLHNAIVPGVLCGLPSSLPITTVVSGGDDGTIISEIFSILSFCTSYFNKDTQMNETSNLKHNLTNPTVLVIRSCLLVASVAQCLKAMGRNSASFMLTTSQKKQVSRLVVLAHYFSSNDKTKTSLLPCSASAILALASILSLETGASNESSISEIGVPLIPRTAILLGCLKLSSDNENEVGTHPATGALSYWHGLKDGFVGLLESKLRWGGPSAVQELCTSGIPMLLINLLAKNPLKASPQGNESTRDDIGLSPVGVVWTVSSICHCLPGGSTTFRQIMKTEHIKIISDLLSDVHLKLVKCWVGPGGGKDGVRDIINTVIDLLAFPVVVVQNAPGLPAATASINSGFLLNLGSPGGRICMENKDMVKVIEEDLGKYTKILLEVGVPGFILRCLEHMELKDLGRPVAFLAKMIRQPILAGQLVKKGLLDPNRWRRLLDCSCPIEVTLDALMIISDLARMHKGFYEYIERASVLYYLKEFITHEDPIVRAKVCSALGNMCRHSSYFYESLARFQIISLLIDRCSDPDKRTRKFACFAIANAAYHNDTMYEQLRRSIPYLANNLLPGEDDKTKANAAGALSNLVRHSNKLCDEIISKGAMQAILELVAECSAVLIPVPGAVNDSPLKVALLSLTKMCAHSPCRQFLRSSKLLPIIGQLRHSQEKEIAKYAFDIIGRVADNA</sequence>
<comment type="catalytic activity">
    <reaction evidence="11">
        <text>L-seryl-[protein] + ATP = O-phospho-L-seryl-[protein] + ADP + H(+)</text>
        <dbReference type="Rhea" id="RHEA:17989"/>
        <dbReference type="Rhea" id="RHEA-COMP:9863"/>
        <dbReference type="Rhea" id="RHEA-COMP:11604"/>
        <dbReference type="ChEBI" id="CHEBI:15378"/>
        <dbReference type="ChEBI" id="CHEBI:29999"/>
        <dbReference type="ChEBI" id="CHEBI:30616"/>
        <dbReference type="ChEBI" id="CHEBI:83421"/>
        <dbReference type="ChEBI" id="CHEBI:456216"/>
        <dbReference type="EC" id="2.7.11.1"/>
    </reaction>
</comment>
<comment type="subcellular location">
    <subcellularLocation>
        <location evidence="1">Cytoplasm</location>
        <location evidence="1">Cytoskeleton</location>
    </subcellularLocation>
</comment>
<dbReference type="InterPro" id="IPR000719">
    <property type="entry name" value="Prot_kinase_dom"/>
</dbReference>
<dbReference type="InterPro" id="IPR011009">
    <property type="entry name" value="Kinase-like_dom_sf"/>
</dbReference>
<comment type="caution">
    <text evidence="15">The sequence shown here is derived from an EMBL/GenBank/DDBJ whole genome shotgun (WGS) entry which is preliminary data.</text>
</comment>
<keyword evidence="8 13" id="KW-0067">ATP-binding</keyword>
<comment type="catalytic activity">
    <reaction evidence="10">
        <text>L-threonyl-[protein] + ATP = O-phospho-L-threonyl-[protein] + ADP + H(+)</text>
        <dbReference type="Rhea" id="RHEA:46608"/>
        <dbReference type="Rhea" id="RHEA-COMP:11060"/>
        <dbReference type="Rhea" id="RHEA-COMP:11605"/>
        <dbReference type="ChEBI" id="CHEBI:15378"/>
        <dbReference type="ChEBI" id="CHEBI:30013"/>
        <dbReference type="ChEBI" id="CHEBI:30616"/>
        <dbReference type="ChEBI" id="CHEBI:61977"/>
        <dbReference type="ChEBI" id="CHEBI:456216"/>
        <dbReference type="EC" id="2.7.11.1"/>
    </reaction>
</comment>
<organism evidence="15 16">
    <name type="scientific">Ficus carica</name>
    <name type="common">Common fig</name>
    <dbReference type="NCBI Taxonomy" id="3494"/>
    <lineage>
        <taxon>Eukaryota</taxon>
        <taxon>Viridiplantae</taxon>
        <taxon>Streptophyta</taxon>
        <taxon>Embryophyta</taxon>
        <taxon>Tracheophyta</taxon>
        <taxon>Spermatophyta</taxon>
        <taxon>Magnoliopsida</taxon>
        <taxon>eudicotyledons</taxon>
        <taxon>Gunneridae</taxon>
        <taxon>Pentapetalae</taxon>
        <taxon>rosids</taxon>
        <taxon>fabids</taxon>
        <taxon>Rosales</taxon>
        <taxon>Moraceae</taxon>
        <taxon>Ficeae</taxon>
        <taxon>Ficus</taxon>
    </lineage>
</organism>
<keyword evidence="6 13" id="KW-0547">Nucleotide-binding</keyword>
<proteinExistence type="predicted"/>
<dbReference type="EMBL" id="BTGU01000018">
    <property type="protein sequence ID" value="GMN44203.1"/>
    <property type="molecule type" value="Genomic_DNA"/>
</dbReference>
<keyword evidence="5" id="KW-0808">Transferase</keyword>
<dbReference type="GO" id="GO:0005737">
    <property type="term" value="C:cytoplasm"/>
    <property type="evidence" value="ECO:0007669"/>
    <property type="project" value="TreeGrafter"/>
</dbReference>
<evidence type="ECO:0000313" key="16">
    <source>
        <dbReference type="Proteomes" id="UP001187192"/>
    </source>
</evidence>
<dbReference type="SMART" id="SM00220">
    <property type="entry name" value="S_TKc"/>
    <property type="match status" value="1"/>
</dbReference>
<evidence type="ECO:0000256" key="1">
    <source>
        <dbReference type="ARBA" id="ARBA00004245"/>
    </source>
</evidence>
<dbReference type="CDD" id="cd14002">
    <property type="entry name" value="STKc_STK36"/>
    <property type="match status" value="1"/>
</dbReference>
<dbReference type="SUPFAM" id="SSF56112">
    <property type="entry name" value="Protein kinase-like (PK-like)"/>
    <property type="match status" value="1"/>
</dbReference>
<evidence type="ECO:0000256" key="4">
    <source>
        <dbReference type="ARBA" id="ARBA00022527"/>
    </source>
</evidence>
<keyword evidence="16" id="KW-1185">Reference proteome</keyword>
<reference evidence="15" key="1">
    <citation type="submission" date="2023-07" db="EMBL/GenBank/DDBJ databases">
        <title>draft genome sequence of fig (Ficus carica).</title>
        <authorList>
            <person name="Takahashi T."/>
            <person name="Nishimura K."/>
        </authorList>
    </citation>
    <scope>NUCLEOTIDE SEQUENCE</scope>
</reference>
<dbReference type="InterPro" id="IPR017441">
    <property type="entry name" value="Protein_kinase_ATP_BS"/>
</dbReference>
<keyword evidence="9" id="KW-0206">Cytoskeleton</keyword>
<evidence type="ECO:0000256" key="2">
    <source>
        <dbReference type="ARBA" id="ARBA00012513"/>
    </source>
</evidence>
<dbReference type="FunFam" id="3.30.200.20:FF:000042">
    <property type="entry name" value="Aurora kinase A"/>
    <property type="match status" value="1"/>
</dbReference>
<dbReference type="PROSITE" id="PS00108">
    <property type="entry name" value="PROTEIN_KINASE_ST"/>
    <property type="match status" value="1"/>
</dbReference>
<evidence type="ECO:0000256" key="9">
    <source>
        <dbReference type="ARBA" id="ARBA00023212"/>
    </source>
</evidence>
<evidence type="ECO:0000256" key="5">
    <source>
        <dbReference type="ARBA" id="ARBA00022679"/>
    </source>
</evidence>
<gene>
    <name evidence="15" type="ORF">TIFTF001_013401</name>
</gene>
<evidence type="ECO:0000313" key="15">
    <source>
        <dbReference type="EMBL" id="GMN44203.1"/>
    </source>
</evidence>